<feature type="transmembrane region" description="Helical" evidence="6">
    <location>
        <begin position="77"/>
        <end position="98"/>
    </location>
</feature>
<feature type="transmembrane region" description="Helical" evidence="6">
    <location>
        <begin position="213"/>
        <end position="238"/>
    </location>
</feature>
<reference evidence="7 8" key="1">
    <citation type="submission" date="2024-09" db="EMBL/GenBank/DDBJ databases">
        <title>A chromosome-level genome assembly of Gray's grenadier anchovy, Coilia grayii.</title>
        <authorList>
            <person name="Fu Z."/>
        </authorList>
    </citation>
    <scope>NUCLEOTIDE SEQUENCE [LARGE SCALE GENOMIC DNA]</scope>
    <source>
        <strain evidence="7">G4</strain>
        <tissue evidence="7">Muscle</tissue>
    </source>
</reference>
<evidence type="ECO:0000256" key="3">
    <source>
        <dbReference type="ARBA" id="ARBA00022989"/>
    </source>
</evidence>
<proteinExistence type="predicted"/>
<dbReference type="PANTHER" id="PTHR15573:SF0">
    <property type="entry name" value="G-PROTEIN COUPLED RECEPTOR 160-RELATED"/>
    <property type="match status" value="1"/>
</dbReference>
<evidence type="ECO:0000256" key="2">
    <source>
        <dbReference type="ARBA" id="ARBA00022692"/>
    </source>
</evidence>
<keyword evidence="4 6" id="KW-0472">Membrane</keyword>
<dbReference type="PANTHER" id="PTHR15573">
    <property type="entry name" value="G-PROTEIN COUPLED RECEPTOR 160-RELATED"/>
    <property type="match status" value="1"/>
</dbReference>
<organism evidence="7 8">
    <name type="scientific">Coilia grayii</name>
    <name type="common">Gray's grenadier anchovy</name>
    <dbReference type="NCBI Taxonomy" id="363190"/>
    <lineage>
        <taxon>Eukaryota</taxon>
        <taxon>Metazoa</taxon>
        <taxon>Chordata</taxon>
        <taxon>Craniata</taxon>
        <taxon>Vertebrata</taxon>
        <taxon>Euteleostomi</taxon>
        <taxon>Actinopterygii</taxon>
        <taxon>Neopterygii</taxon>
        <taxon>Teleostei</taxon>
        <taxon>Clupei</taxon>
        <taxon>Clupeiformes</taxon>
        <taxon>Clupeoidei</taxon>
        <taxon>Engraulidae</taxon>
        <taxon>Coilinae</taxon>
        <taxon>Coilia</taxon>
    </lineage>
</organism>
<feature type="transmembrane region" description="Helical" evidence="6">
    <location>
        <begin position="32"/>
        <end position="57"/>
    </location>
</feature>
<dbReference type="GO" id="GO:0016020">
    <property type="term" value="C:membrane"/>
    <property type="evidence" value="ECO:0007669"/>
    <property type="project" value="UniProtKB-SubCell"/>
</dbReference>
<evidence type="ECO:0000313" key="8">
    <source>
        <dbReference type="Proteomes" id="UP001591681"/>
    </source>
</evidence>
<dbReference type="EMBL" id="JBHFQA010000006">
    <property type="protein sequence ID" value="KAL2097191.1"/>
    <property type="molecule type" value="Genomic_DNA"/>
</dbReference>
<comment type="subcellular location">
    <subcellularLocation>
        <location evidence="1">Membrane</location>
    </subcellularLocation>
</comment>
<dbReference type="Proteomes" id="UP001591681">
    <property type="component" value="Unassembled WGS sequence"/>
</dbReference>
<evidence type="ECO:0000313" key="7">
    <source>
        <dbReference type="EMBL" id="KAL2097191.1"/>
    </source>
</evidence>
<dbReference type="InterPro" id="IPR000276">
    <property type="entry name" value="GPCR_Rhodpsn"/>
</dbReference>
<name>A0ABD1KDP6_9TELE</name>
<dbReference type="Gene3D" id="1.20.1070.10">
    <property type="entry name" value="Rhodopsin 7-helix transmembrane proteins"/>
    <property type="match status" value="1"/>
</dbReference>
<keyword evidence="8" id="KW-1185">Reference proteome</keyword>
<gene>
    <name evidence="7" type="ORF">ACEWY4_006398</name>
</gene>
<evidence type="ECO:0000256" key="4">
    <source>
        <dbReference type="ARBA" id="ARBA00023136"/>
    </source>
</evidence>
<protein>
    <recommendedName>
        <fullName evidence="9">G-protein coupled receptor 160</fullName>
    </recommendedName>
</protein>
<keyword evidence="3 6" id="KW-1133">Transmembrane helix</keyword>
<accession>A0ABD1KDP6</accession>
<keyword evidence="2 6" id="KW-0812">Transmembrane</keyword>
<evidence type="ECO:0000256" key="1">
    <source>
        <dbReference type="ARBA" id="ARBA00004370"/>
    </source>
</evidence>
<feature type="transmembrane region" description="Helical" evidence="6">
    <location>
        <begin position="250"/>
        <end position="269"/>
    </location>
</feature>
<comment type="caution">
    <text evidence="7">The sequence shown here is derived from an EMBL/GenBank/DDBJ whole genome shotgun (WGS) entry which is preliminary data.</text>
</comment>
<dbReference type="AlphaFoldDB" id="A0ABD1KDP6"/>
<feature type="transmembrane region" description="Helical" evidence="6">
    <location>
        <begin position="6"/>
        <end position="25"/>
    </location>
</feature>
<evidence type="ECO:0000256" key="5">
    <source>
        <dbReference type="SAM" id="MobiDB-lite"/>
    </source>
</evidence>
<dbReference type="Pfam" id="PF00001">
    <property type="entry name" value="7tm_1"/>
    <property type="match status" value="1"/>
</dbReference>
<evidence type="ECO:0008006" key="9">
    <source>
        <dbReference type="Google" id="ProtNLM"/>
    </source>
</evidence>
<feature type="transmembrane region" description="Helical" evidence="6">
    <location>
        <begin position="119"/>
        <end position="144"/>
    </location>
</feature>
<feature type="region of interest" description="Disordered" evidence="5">
    <location>
        <begin position="188"/>
        <end position="208"/>
    </location>
</feature>
<dbReference type="InterPro" id="IPR042353">
    <property type="entry name" value="GPR160"/>
</dbReference>
<evidence type="ECO:0000256" key="6">
    <source>
        <dbReference type="SAM" id="Phobius"/>
    </source>
</evidence>
<sequence>MDLSISFLLLYQGINTLLNWSLVLIQRAHLAGSFVGTFCVSLTLVDSFFTTVVLAIYGLQDFMLFGVRFTRHHICLLVQIVGFVYSVLHWPVVFASALDHYGSSPVGQERRGKAWRLRHTACVGMLWASALLYVFLGPSLHPALDDSPHVLLDRCQTQSSPENSQISVALLVTVGCIMLYAKVMSSTDSNSAEEEEQPSRERRRQREHSRMGLLEQAVITFTKTWAAFLILVIAVLALRKHVPSHLTMNVPWLCFLNSFLISVCLCTHYQQLKANKISRLTDGFCQWDLTFAEGSMT</sequence>